<dbReference type="Pfam" id="PF04480">
    <property type="entry name" value="DUF559"/>
    <property type="match status" value="1"/>
</dbReference>
<name>A0A0F9J1N1_9ZZZZ</name>
<dbReference type="InterPro" id="IPR011335">
    <property type="entry name" value="Restrct_endonuc-II-like"/>
</dbReference>
<comment type="caution">
    <text evidence="2">The sequence shown here is derived from an EMBL/GenBank/DDBJ whole genome shotgun (WGS) entry which is preliminary data.</text>
</comment>
<proteinExistence type="predicted"/>
<evidence type="ECO:0000259" key="1">
    <source>
        <dbReference type="Pfam" id="PF04480"/>
    </source>
</evidence>
<organism evidence="2">
    <name type="scientific">marine sediment metagenome</name>
    <dbReference type="NCBI Taxonomy" id="412755"/>
    <lineage>
        <taxon>unclassified sequences</taxon>
        <taxon>metagenomes</taxon>
        <taxon>ecological metagenomes</taxon>
    </lineage>
</organism>
<gene>
    <name evidence="2" type="ORF">LCGC14_1877920</name>
</gene>
<dbReference type="EMBL" id="LAZR01019280">
    <property type="protein sequence ID" value="KKL93112.1"/>
    <property type="molecule type" value="Genomic_DNA"/>
</dbReference>
<dbReference type="SUPFAM" id="SSF52980">
    <property type="entry name" value="Restriction endonuclease-like"/>
    <property type="match status" value="1"/>
</dbReference>
<sequence>MIKPEDREDSYSDITESPIEKILLKAIRELGLPEPEQQHEVSNDDGSLLTIPDFAYLRKKIAIYCDGVEFHLDKERWEKDRKIDRELILKHWKPIRFTGKEINRNPQDCAQKILDLLNI</sequence>
<protein>
    <recommendedName>
        <fullName evidence="1">DUF559 domain-containing protein</fullName>
    </recommendedName>
</protein>
<reference evidence="2" key="1">
    <citation type="journal article" date="2015" name="Nature">
        <title>Complex archaea that bridge the gap between prokaryotes and eukaryotes.</title>
        <authorList>
            <person name="Spang A."/>
            <person name="Saw J.H."/>
            <person name="Jorgensen S.L."/>
            <person name="Zaremba-Niedzwiedzka K."/>
            <person name="Martijn J."/>
            <person name="Lind A.E."/>
            <person name="van Eijk R."/>
            <person name="Schleper C."/>
            <person name="Guy L."/>
            <person name="Ettema T.J."/>
        </authorList>
    </citation>
    <scope>NUCLEOTIDE SEQUENCE</scope>
</reference>
<dbReference type="AlphaFoldDB" id="A0A0F9J1N1"/>
<evidence type="ECO:0000313" key="2">
    <source>
        <dbReference type="EMBL" id="KKL93112.1"/>
    </source>
</evidence>
<feature type="domain" description="DUF559" evidence="1">
    <location>
        <begin position="51"/>
        <end position="117"/>
    </location>
</feature>
<dbReference type="InterPro" id="IPR007569">
    <property type="entry name" value="DUF559"/>
</dbReference>
<dbReference type="Gene3D" id="3.40.960.10">
    <property type="entry name" value="VSR Endonuclease"/>
    <property type="match status" value="1"/>
</dbReference>
<accession>A0A0F9J1N1</accession>